<dbReference type="RefSeq" id="WP_186503614.1">
    <property type="nucleotide sequence ID" value="NZ_JACOGK010000025.1"/>
</dbReference>
<sequence>MDEEKLQDKSGAYPAAEFLAPYALEDYQRLQKRYDDISRRAGIALLASIVTMAGMLYRVDCIIHAGLLSPGIIFTTRAIVYLFKTFKSDRVPVFNSEELITEKVYKGTPEQAASYLLYKYINICHEMRPFAEKKQARLDDGMGWLVLGIVVYIAGIIMAAIQLGGVFK</sequence>
<accession>A0ABR6VJ62</accession>
<proteinExistence type="predicted"/>
<reference evidence="2 3" key="1">
    <citation type="submission" date="2020-08" db="EMBL/GenBank/DDBJ databases">
        <authorList>
            <person name="Liu C."/>
            <person name="Sun Q."/>
        </authorList>
    </citation>
    <scope>NUCLEOTIDE SEQUENCE [LARGE SCALE GENOMIC DNA]</scope>
    <source>
        <strain evidence="2 3">NSJ-59</strain>
    </source>
</reference>
<feature type="transmembrane region" description="Helical" evidence="1">
    <location>
        <begin position="37"/>
        <end position="56"/>
    </location>
</feature>
<organism evidence="2 3">
    <name type="scientific">Megasphaera hominis</name>
    <dbReference type="NCBI Taxonomy" id="159836"/>
    <lineage>
        <taxon>Bacteria</taxon>
        <taxon>Bacillati</taxon>
        <taxon>Bacillota</taxon>
        <taxon>Negativicutes</taxon>
        <taxon>Veillonellales</taxon>
        <taxon>Veillonellaceae</taxon>
        <taxon>Megasphaera</taxon>
    </lineage>
</organism>
<keyword evidence="3" id="KW-1185">Reference proteome</keyword>
<name>A0ABR6VJ62_9FIRM</name>
<dbReference type="EMBL" id="JACOGK010000025">
    <property type="protein sequence ID" value="MBC3537332.1"/>
    <property type="molecule type" value="Genomic_DNA"/>
</dbReference>
<feature type="transmembrane region" description="Helical" evidence="1">
    <location>
        <begin position="62"/>
        <end position="83"/>
    </location>
</feature>
<keyword evidence="1" id="KW-0472">Membrane</keyword>
<keyword evidence="1" id="KW-1133">Transmembrane helix</keyword>
<keyword evidence="1" id="KW-0812">Transmembrane</keyword>
<gene>
    <name evidence="2" type="ORF">H8J70_08720</name>
</gene>
<evidence type="ECO:0000313" key="2">
    <source>
        <dbReference type="EMBL" id="MBC3537332.1"/>
    </source>
</evidence>
<protein>
    <submittedName>
        <fullName evidence="2">Uncharacterized protein</fullName>
    </submittedName>
</protein>
<comment type="caution">
    <text evidence="2">The sequence shown here is derived from an EMBL/GenBank/DDBJ whole genome shotgun (WGS) entry which is preliminary data.</text>
</comment>
<evidence type="ECO:0000256" key="1">
    <source>
        <dbReference type="SAM" id="Phobius"/>
    </source>
</evidence>
<feature type="transmembrane region" description="Helical" evidence="1">
    <location>
        <begin position="143"/>
        <end position="167"/>
    </location>
</feature>
<evidence type="ECO:0000313" key="3">
    <source>
        <dbReference type="Proteomes" id="UP000606870"/>
    </source>
</evidence>
<dbReference type="Proteomes" id="UP000606870">
    <property type="component" value="Unassembled WGS sequence"/>
</dbReference>